<reference evidence="1" key="1">
    <citation type="journal article" date="2018" name="Nat. Commun.">
        <title>Diversity and evolution of the emerging Pandoraviridae family.</title>
        <authorList>
            <person name="Legendre M."/>
            <person name="Fabre E."/>
            <person name="Poirot O."/>
            <person name="Jeudy S."/>
            <person name="Lartigue A."/>
            <person name="Alempic J.M."/>
            <person name="Beucher L."/>
            <person name="Philippe N."/>
            <person name="Bertaux L."/>
            <person name="Christo-Foroux E."/>
            <person name="Labadie K."/>
            <person name="Coute Y."/>
            <person name="Abergel C."/>
            <person name="Claverie J.M."/>
        </authorList>
    </citation>
    <scope>NUCLEOTIDE SEQUENCE [LARGE SCALE GENOMIC DNA]</scope>
    <source>
        <strain evidence="1">Neocaledonia</strain>
    </source>
</reference>
<dbReference type="Proteomes" id="UP000249287">
    <property type="component" value="Segment"/>
</dbReference>
<accession>A0A2U7UDC4</accession>
<protein>
    <submittedName>
        <fullName evidence="1">Uncharacterized protein</fullName>
    </submittedName>
</protein>
<dbReference type="GeneID" id="36843157"/>
<sequence length="296" mass="30910">MTTFSKRSWGVCLDGKNDGDNDAVLCASPKRMRHAQPHTFGQGRDYDDGSHRDHLVASALVASDDDLRAALAQTPAAGIESAILWLLGNVSALGRLCHALVAPTGEQTTFSPGSLVYAAARSGHPTAACMLLGLCDERDIGSALSAAINCDDAPALKVMIEACADDDVLPVDTYRRLVCEAVIEAVDAGSATIVAYLASACDDATLTEALDRSCADHNDANDIGVFAILWENAGLCAHAYAASLDPCPALDYLDARIARGESCAGPCLARVNDDGDSVGNCHYPSAHSAVCSDSWL</sequence>
<name>A0A2U7UDC4_9VIRU</name>
<organism evidence="1">
    <name type="scientific">Pandoravirus neocaledonia</name>
    <dbReference type="NCBI Taxonomy" id="2107708"/>
    <lineage>
        <taxon>Viruses</taxon>
        <taxon>Pandoravirus</taxon>
    </lineage>
</organism>
<dbReference type="RefSeq" id="YP_009482447.1">
    <property type="nucleotide sequence ID" value="NC_037666.1"/>
</dbReference>
<dbReference type="KEGG" id="vg:36843157"/>
<gene>
    <name evidence="1" type="ORF">pneo_cds_837</name>
</gene>
<proteinExistence type="predicted"/>
<evidence type="ECO:0000313" key="1">
    <source>
        <dbReference type="EMBL" id="AVK76444.1"/>
    </source>
</evidence>
<dbReference type="EMBL" id="MG011690">
    <property type="protein sequence ID" value="AVK76444.1"/>
    <property type="molecule type" value="Genomic_DNA"/>
</dbReference>